<organism evidence="1">
    <name type="scientific">marine sediment metagenome</name>
    <dbReference type="NCBI Taxonomy" id="412755"/>
    <lineage>
        <taxon>unclassified sequences</taxon>
        <taxon>metagenomes</taxon>
        <taxon>ecological metagenomes</taxon>
    </lineage>
</organism>
<accession>X1ANR4</accession>
<dbReference type="AlphaFoldDB" id="X1ANR4"/>
<proteinExistence type="predicted"/>
<name>X1ANR4_9ZZZZ</name>
<comment type="caution">
    <text evidence="1">The sequence shown here is derived from an EMBL/GenBank/DDBJ whole genome shotgun (WGS) entry which is preliminary data.</text>
</comment>
<dbReference type="EMBL" id="BART01004453">
    <property type="protein sequence ID" value="GAG71032.1"/>
    <property type="molecule type" value="Genomic_DNA"/>
</dbReference>
<gene>
    <name evidence="1" type="ORF">S01H4_11162</name>
</gene>
<protein>
    <submittedName>
        <fullName evidence="1">Uncharacterized protein</fullName>
    </submittedName>
</protein>
<feature type="non-terminal residue" evidence="1">
    <location>
        <position position="1"/>
    </location>
</feature>
<evidence type="ECO:0000313" key="1">
    <source>
        <dbReference type="EMBL" id="GAG71032.1"/>
    </source>
</evidence>
<sequence>EEKSYVFIQIADGITGRFYVGVENIVTDLTIDNLEVYSYPHPFPFLSVSERKKLENRLTVLSNK</sequence>
<reference evidence="1" key="1">
    <citation type="journal article" date="2014" name="Front. Microbiol.">
        <title>High frequency of phylogenetically diverse reductive dehalogenase-homologous genes in deep subseafloor sedimentary metagenomes.</title>
        <authorList>
            <person name="Kawai M."/>
            <person name="Futagami T."/>
            <person name="Toyoda A."/>
            <person name="Takaki Y."/>
            <person name="Nishi S."/>
            <person name="Hori S."/>
            <person name="Arai W."/>
            <person name="Tsubouchi T."/>
            <person name="Morono Y."/>
            <person name="Uchiyama I."/>
            <person name="Ito T."/>
            <person name="Fujiyama A."/>
            <person name="Inagaki F."/>
            <person name="Takami H."/>
        </authorList>
    </citation>
    <scope>NUCLEOTIDE SEQUENCE</scope>
    <source>
        <strain evidence="1">Expedition CK06-06</strain>
    </source>
</reference>